<evidence type="ECO:0000313" key="2">
    <source>
        <dbReference type="Proteomes" id="UP001223520"/>
    </source>
</evidence>
<dbReference type="AlphaFoldDB" id="A0AAJ6NT16"/>
<keyword evidence="2" id="KW-1185">Reference proteome</keyword>
<accession>A0AAJ6NT16</accession>
<dbReference type="EMBL" id="CP124543">
    <property type="protein sequence ID" value="WGV26188.1"/>
    <property type="molecule type" value="Genomic_DNA"/>
</dbReference>
<gene>
    <name evidence="1" type="ORF">QI031_01340</name>
</gene>
<proteinExistence type="predicted"/>
<protein>
    <submittedName>
        <fullName evidence="1">Type II toxin-antitoxin system RelE/ParE family toxin</fullName>
    </submittedName>
</protein>
<dbReference type="KEGG" id="hbq:QI031_01340"/>
<dbReference type="InterPro" id="IPR009241">
    <property type="entry name" value="HigB-like"/>
</dbReference>
<dbReference type="Proteomes" id="UP001223520">
    <property type="component" value="Chromosome"/>
</dbReference>
<sequence length="136" mass="16205">MSAWKVEFYQFANEESPVLDWFKEQDAKVKARLGHIFDLLKEQGIAVGEPHVKHLEDKLYEIRAEQDTNIYRVIYFAYTGKQFILLHGFQKKSQKTPKKELKLARERMKDFMEQERLEQQKASLLKGNKSKKSKKR</sequence>
<dbReference type="RefSeq" id="WP_281483443.1">
    <property type="nucleotide sequence ID" value="NZ_CP124543.1"/>
</dbReference>
<dbReference type="Pfam" id="PF05973">
    <property type="entry name" value="Gp49"/>
    <property type="match status" value="1"/>
</dbReference>
<organism evidence="1 2">
    <name type="scientific">Halotia branconii CENA392</name>
    <dbReference type="NCBI Taxonomy" id="1539056"/>
    <lineage>
        <taxon>Bacteria</taxon>
        <taxon>Bacillati</taxon>
        <taxon>Cyanobacteriota</taxon>
        <taxon>Cyanophyceae</taxon>
        <taxon>Nostocales</taxon>
        <taxon>Nodulariaceae</taxon>
        <taxon>Halotia</taxon>
    </lineage>
</organism>
<evidence type="ECO:0000313" key="1">
    <source>
        <dbReference type="EMBL" id="WGV26188.1"/>
    </source>
</evidence>
<reference evidence="1 2" key="1">
    <citation type="journal article" date="2023" name="Limnol Oceanogr Lett">
        <title>Environmental adaptations by the intertidal Antarctic cyanobacterium Halotia branconii CENA392 as revealed using long-read genome sequencing.</title>
        <authorList>
            <person name="Dextro R.B."/>
            <person name="Delbaje E."/>
            <person name="Freitas P.N.N."/>
            <person name="Geraldes V."/>
            <person name="Pinto E."/>
            <person name="Long P.F."/>
            <person name="Fiore M.F."/>
        </authorList>
    </citation>
    <scope>NUCLEOTIDE SEQUENCE [LARGE SCALE GENOMIC DNA]</scope>
    <source>
        <strain evidence="1 2">CENA392</strain>
    </source>
</reference>
<name>A0AAJ6NT16_9CYAN</name>